<dbReference type="Proteomes" id="UP000823749">
    <property type="component" value="Chromosome 2"/>
</dbReference>
<reference evidence="1" key="1">
    <citation type="submission" date="2020-08" db="EMBL/GenBank/DDBJ databases">
        <title>Plant Genome Project.</title>
        <authorList>
            <person name="Zhang R.-G."/>
        </authorList>
    </citation>
    <scope>NUCLEOTIDE SEQUENCE</scope>
    <source>
        <strain evidence="1">WSP0</strain>
        <tissue evidence="1">Leaf</tissue>
    </source>
</reference>
<proteinExistence type="predicted"/>
<accession>A0AAV6L7U1</accession>
<dbReference type="AlphaFoldDB" id="A0AAV6L7U1"/>
<keyword evidence="2" id="KW-1185">Reference proteome</keyword>
<gene>
    <name evidence="1" type="ORF">RHGRI_003715</name>
</gene>
<evidence type="ECO:0000313" key="1">
    <source>
        <dbReference type="EMBL" id="KAG5560489.1"/>
    </source>
</evidence>
<organism evidence="1 2">
    <name type="scientific">Rhododendron griersonianum</name>
    <dbReference type="NCBI Taxonomy" id="479676"/>
    <lineage>
        <taxon>Eukaryota</taxon>
        <taxon>Viridiplantae</taxon>
        <taxon>Streptophyta</taxon>
        <taxon>Embryophyta</taxon>
        <taxon>Tracheophyta</taxon>
        <taxon>Spermatophyta</taxon>
        <taxon>Magnoliopsida</taxon>
        <taxon>eudicotyledons</taxon>
        <taxon>Gunneridae</taxon>
        <taxon>Pentapetalae</taxon>
        <taxon>asterids</taxon>
        <taxon>Ericales</taxon>
        <taxon>Ericaceae</taxon>
        <taxon>Ericoideae</taxon>
        <taxon>Rhodoreae</taxon>
        <taxon>Rhododendron</taxon>
    </lineage>
</organism>
<name>A0AAV6L7U1_9ERIC</name>
<evidence type="ECO:0000313" key="2">
    <source>
        <dbReference type="Proteomes" id="UP000823749"/>
    </source>
</evidence>
<sequence>MAEVESPQEKAGMKPPGKDLTLVECLRSEIIIYGLATKLQRRNRNLVDNVNRALRVEMEQLLLLLIAECLQANKGDVSTHGSHIGPVTAQEFTTENVSAHGSHIGPLVWLDLYDFTREFTTENVFPSEDMLRDWITSTGKENGFVIIIKSSKRMAKNRRPRMRFACERGGKYRRYEGNYLEDDQKHQPVQ</sequence>
<protein>
    <submittedName>
        <fullName evidence="1">Uncharacterized protein</fullName>
    </submittedName>
</protein>
<comment type="caution">
    <text evidence="1">The sequence shown here is derived from an EMBL/GenBank/DDBJ whole genome shotgun (WGS) entry which is preliminary data.</text>
</comment>
<dbReference type="EMBL" id="JACTNZ010000002">
    <property type="protein sequence ID" value="KAG5560489.1"/>
    <property type="molecule type" value="Genomic_DNA"/>
</dbReference>